<evidence type="ECO:0000256" key="2">
    <source>
        <dbReference type="ARBA" id="ARBA00004401"/>
    </source>
</evidence>
<dbReference type="Gene3D" id="3.40.390.10">
    <property type="entry name" value="Collagenase (Catalytic Domain)"/>
    <property type="match status" value="1"/>
</dbReference>
<dbReference type="InterPro" id="IPR042089">
    <property type="entry name" value="Peptidase_M13_dom_2"/>
</dbReference>
<dbReference type="PROSITE" id="PS51885">
    <property type="entry name" value="NEPRILYSIN"/>
    <property type="match status" value="1"/>
</dbReference>
<dbReference type="Pfam" id="PF05649">
    <property type="entry name" value="Peptidase_M13_N"/>
    <property type="match status" value="1"/>
</dbReference>
<dbReference type="PANTHER" id="PTHR11733">
    <property type="entry name" value="ZINC METALLOPROTEASE FAMILY M13 NEPRILYSIN-RELATED"/>
    <property type="match status" value="1"/>
</dbReference>
<dbReference type="CDD" id="cd08662">
    <property type="entry name" value="M13"/>
    <property type="match status" value="1"/>
</dbReference>
<evidence type="ECO:0000259" key="11">
    <source>
        <dbReference type="Pfam" id="PF05649"/>
    </source>
</evidence>
<dbReference type="GO" id="GO:0004222">
    <property type="term" value="F:metalloendopeptidase activity"/>
    <property type="evidence" value="ECO:0007669"/>
    <property type="project" value="InterPro"/>
</dbReference>
<dbReference type="PRINTS" id="PR00786">
    <property type="entry name" value="NEPRILYSIN"/>
</dbReference>
<gene>
    <name evidence="12" type="ORF">PSYICH_LOCUS10603</name>
</gene>
<evidence type="ECO:0000256" key="5">
    <source>
        <dbReference type="ARBA" id="ARBA00022723"/>
    </source>
</evidence>
<comment type="subcellular location">
    <subcellularLocation>
        <location evidence="2">Cell membrane</location>
        <topology evidence="2">Single-pass type II membrane protein</topology>
    </subcellularLocation>
</comment>
<evidence type="ECO:0000256" key="8">
    <source>
        <dbReference type="ARBA" id="ARBA00023049"/>
    </source>
</evidence>
<keyword evidence="7" id="KW-0862">Zinc</keyword>
<feature type="domain" description="Peptidase M13 C-terminal" evidence="10">
    <location>
        <begin position="535"/>
        <end position="734"/>
    </location>
</feature>
<dbReference type="Proteomes" id="UP001153636">
    <property type="component" value="Chromosome 4"/>
</dbReference>
<evidence type="ECO:0000256" key="9">
    <source>
        <dbReference type="SAM" id="SignalP"/>
    </source>
</evidence>
<dbReference type="GO" id="GO:0005886">
    <property type="term" value="C:plasma membrane"/>
    <property type="evidence" value="ECO:0007669"/>
    <property type="project" value="UniProtKB-SubCell"/>
</dbReference>
<dbReference type="GO" id="GO:0046872">
    <property type="term" value="F:metal ion binding"/>
    <property type="evidence" value="ECO:0007669"/>
    <property type="project" value="UniProtKB-KW"/>
</dbReference>
<evidence type="ECO:0000256" key="7">
    <source>
        <dbReference type="ARBA" id="ARBA00022833"/>
    </source>
</evidence>
<evidence type="ECO:0000313" key="13">
    <source>
        <dbReference type="Proteomes" id="UP001153636"/>
    </source>
</evidence>
<keyword evidence="4" id="KW-0645">Protease</keyword>
<dbReference type="InterPro" id="IPR000718">
    <property type="entry name" value="Peptidase_M13"/>
</dbReference>
<evidence type="ECO:0000259" key="10">
    <source>
        <dbReference type="Pfam" id="PF01431"/>
    </source>
</evidence>
<keyword evidence="13" id="KW-1185">Reference proteome</keyword>
<dbReference type="InterPro" id="IPR018497">
    <property type="entry name" value="Peptidase_M13_C"/>
</dbReference>
<evidence type="ECO:0000256" key="3">
    <source>
        <dbReference type="ARBA" id="ARBA00007357"/>
    </source>
</evidence>
<dbReference type="InterPro" id="IPR024079">
    <property type="entry name" value="MetalloPept_cat_dom_sf"/>
</dbReference>
<evidence type="ECO:0000256" key="6">
    <source>
        <dbReference type="ARBA" id="ARBA00022801"/>
    </source>
</evidence>
<name>A0A9P0D4N3_9CUCU</name>
<organism evidence="12 13">
    <name type="scientific">Psylliodes chrysocephalus</name>
    <dbReference type="NCBI Taxonomy" id="3402493"/>
    <lineage>
        <taxon>Eukaryota</taxon>
        <taxon>Metazoa</taxon>
        <taxon>Ecdysozoa</taxon>
        <taxon>Arthropoda</taxon>
        <taxon>Hexapoda</taxon>
        <taxon>Insecta</taxon>
        <taxon>Pterygota</taxon>
        <taxon>Neoptera</taxon>
        <taxon>Endopterygota</taxon>
        <taxon>Coleoptera</taxon>
        <taxon>Polyphaga</taxon>
        <taxon>Cucujiformia</taxon>
        <taxon>Chrysomeloidea</taxon>
        <taxon>Chrysomelidae</taxon>
        <taxon>Galerucinae</taxon>
        <taxon>Alticini</taxon>
        <taxon>Psylliodes</taxon>
    </lineage>
</organism>
<dbReference type="OrthoDB" id="6475849at2759"/>
<feature type="domain" description="Peptidase M13 N-terminal" evidence="11">
    <location>
        <begin position="43"/>
        <end position="477"/>
    </location>
</feature>
<dbReference type="Pfam" id="PF01431">
    <property type="entry name" value="Peptidase_M13"/>
    <property type="match status" value="1"/>
</dbReference>
<keyword evidence="5" id="KW-0479">Metal-binding</keyword>
<keyword evidence="9" id="KW-0732">Signal</keyword>
<evidence type="ECO:0000256" key="4">
    <source>
        <dbReference type="ARBA" id="ARBA00022670"/>
    </source>
</evidence>
<dbReference type="SUPFAM" id="SSF55486">
    <property type="entry name" value="Metalloproteases ('zincins'), catalytic domain"/>
    <property type="match status" value="1"/>
</dbReference>
<reference evidence="12" key="1">
    <citation type="submission" date="2022-01" db="EMBL/GenBank/DDBJ databases">
        <authorList>
            <person name="King R."/>
        </authorList>
    </citation>
    <scope>NUCLEOTIDE SEQUENCE</scope>
</reference>
<dbReference type="PANTHER" id="PTHR11733:SF167">
    <property type="entry name" value="FI17812P1-RELATED"/>
    <property type="match status" value="1"/>
</dbReference>
<comment type="similarity">
    <text evidence="3">Belongs to the peptidase M13 family.</text>
</comment>
<accession>A0A9P0D4N3</accession>
<evidence type="ECO:0000313" key="12">
    <source>
        <dbReference type="EMBL" id="CAH1110177.1"/>
    </source>
</evidence>
<keyword evidence="8" id="KW-0482">Metalloprotease</keyword>
<dbReference type="AlphaFoldDB" id="A0A9P0D4N3"/>
<feature type="signal peptide" evidence="9">
    <location>
        <begin position="1"/>
        <end position="24"/>
    </location>
</feature>
<protein>
    <submittedName>
        <fullName evidence="12">Uncharacterized protein</fullName>
    </submittedName>
</protein>
<keyword evidence="6" id="KW-0378">Hydrolase</keyword>
<dbReference type="EMBL" id="OV651816">
    <property type="protein sequence ID" value="CAH1110177.1"/>
    <property type="molecule type" value="Genomic_DNA"/>
</dbReference>
<feature type="chain" id="PRO_5040328964" evidence="9">
    <location>
        <begin position="25"/>
        <end position="737"/>
    </location>
</feature>
<dbReference type="InterPro" id="IPR008753">
    <property type="entry name" value="Peptidase_M13_N"/>
</dbReference>
<evidence type="ECO:0000256" key="1">
    <source>
        <dbReference type="ARBA" id="ARBA00001947"/>
    </source>
</evidence>
<sequence length="737" mass="85233">MYAKMEVKILLLMICANLAIQVQCNSYNDDFPEKMYMNTSVNPCDDFYEYTCGNFKNVYPLDEGSLTVDHFTLLEDRIVKIANEILSENDFIDDPQALNKSKSAYQSCVDTVYLNKVKNPEMAIVNAENGFPLVQLPSITKNIKYGFNDIGDAVSKYGIPMLFNLLTYTNIEDTSENLLYIYTIDSTTLAPSEIGSIRPNHRSSYDETIEMGFGEWGKTNKYKRHLGLPILQPFDIFLRKMALKLRNASQSILTDEQVFNNIDKVAAFTRRVFTNGDSQNVVVEDFTNTTITLKELNVWTKEKFNDTVQLDWVQFLQHYFSNSGREITEETKVFTYNSFAQFIYGIINLVRKTEDHVVKSYVMMRIFTLLSPDGDGESRQYIDEYYKSKKFAILPRWKYCTRKLIDSVGTAGLSFALAYEYQLRHFNVNYFTQALELIEDLQDAFKEIIENTNWMDATTKAKALKKFNNMITILGHPDISYNKEALDKFYENLRICKWDNYGNSLRIRAFKNAYQISQISKRERAFWDKSPFEVNAYYNRPNNKIIFPMSMLNPVFFGNKNRILDYGRIGAIVGHEMTHGFDKDGMAYGPDGAFESWWTKETKEAFINRTTCFVNEYDNFYEPEINANVNGTITLNENIADNGGVRESYRAMKKMIEKYNIVNGTSEFTPDQLFFIGFGTLWCSNPSIAYLKKANGENHARSKFRVNGVVSNMEEFSKAFNCPVESNMNPKNKCILW</sequence>
<dbReference type="Gene3D" id="1.10.1380.10">
    <property type="entry name" value="Neutral endopeptidase , domain2"/>
    <property type="match status" value="1"/>
</dbReference>
<proteinExistence type="inferred from homology"/>
<comment type="cofactor">
    <cofactor evidence="1">
        <name>Zn(2+)</name>
        <dbReference type="ChEBI" id="CHEBI:29105"/>
    </cofactor>
</comment>
<dbReference type="GO" id="GO:0016485">
    <property type="term" value="P:protein processing"/>
    <property type="evidence" value="ECO:0007669"/>
    <property type="project" value="TreeGrafter"/>
</dbReference>